<evidence type="ECO:0000313" key="1">
    <source>
        <dbReference type="EMBL" id="KAJ1678102.1"/>
    </source>
</evidence>
<comment type="caution">
    <text evidence="1">The sequence shown here is derived from an EMBL/GenBank/DDBJ whole genome shotgun (WGS) entry which is preliminary data.</text>
</comment>
<keyword evidence="2" id="KW-1185">Reference proteome</keyword>
<protein>
    <submittedName>
        <fullName evidence="1">Uncharacterized protein</fullName>
    </submittedName>
</protein>
<proteinExistence type="predicted"/>
<name>A0ACC1HS92_9FUNG</name>
<evidence type="ECO:0000313" key="2">
    <source>
        <dbReference type="Proteomes" id="UP001145114"/>
    </source>
</evidence>
<reference evidence="1" key="1">
    <citation type="submission" date="2022-06" db="EMBL/GenBank/DDBJ databases">
        <title>Phylogenomic reconstructions and comparative analyses of Kickxellomycotina fungi.</title>
        <authorList>
            <person name="Reynolds N.K."/>
            <person name="Stajich J.E."/>
            <person name="Barry K."/>
            <person name="Grigoriev I.V."/>
            <person name="Crous P."/>
            <person name="Smith M.E."/>
        </authorList>
    </citation>
    <scope>NUCLEOTIDE SEQUENCE</scope>
    <source>
        <strain evidence="1">RSA 2271</strain>
    </source>
</reference>
<dbReference type="EMBL" id="JAMZIH010001541">
    <property type="protein sequence ID" value="KAJ1678102.1"/>
    <property type="molecule type" value="Genomic_DNA"/>
</dbReference>
<organism evidence="1 2">
    <name type="scientific">Spiromyces aspiralis</name>
    <dbReference type="NCBI Taxonomy" id="68401"/>
    <lineage>
        <taxon>Eukaryota</taxon>
        <taxon>Fungi</taxon>
        <taxon>Fungi incertae sedis</taxon>
        <taxon>Zoopagomycota</taxon>
        <taxon>Kickxellomycotina</taxon>
        <taxon>Kickxellomycetes</taxon>
        <taxon>Kickxellales</taxon>
        <taxon>Kickxellaceae</taxon>
        <taxon>Spiromyces</taxon>
    </lineage>
</organism>
<sequence>MLIKVLYVLLNIILSALFLLVSIVISPLLCILGLISVTIFTDLKNIWKKKCASLLDFEGGQSSDDSGVFATDVPTPDVTDVGISGSCSLLHKYYHYQLKPLTYAIDLNPLHSLQRANPNSFLSKIQILRPPNH</sequence>
<accession>A0ACC1HS92</accession>
<dbReference type="Proteomes" id="UP001145114">
    <property type="component" value="Unassembled WGS sequence"/>
</dbReference>
<gene>
    <name evidence="1" type="ORF">EV182_004771</name>
</gene>